<dbReference type="Pfam" id="PF00122">
    <property type="entry name" value="E1-E2_ATPase"/>
    <property type="match status" value="1"/>
</dbReference>
<protein>
    <submittedName>
        <fullName evidence="4">E3 ubiquitin-protein ligase rnf167-like protein</fullName>
    </submittedName>
</protein>
<reference evidence="4 5" key="1">
    <citation type="journal article" date="2014" name="Am. J. Bot.">
        <title>Genome assembly and annotation for red clover (Trifolium pratense; Fabaceae).</title>
        <authorList>
            <person name="Istvanek J."/>
            <person name="Jaros M."/>
            <person name="Krenek A."/>
            <person name="Repkova J."/>
        </authorList>
    </citation>
    <scope>NUCLEOTIDE SEQUENCE [LARGE SCALE GENOMIC DNA]</scope>
    <source>
        <strain evidence="5">cv. Tatra</strain>
        <tissue evidence="4">Young leaves</tissue>
    </source>
</reference>
<sequence>MILPMLPPYGDWLNYKIHKMFTLGLFLRWILSTPVQFIVGKSIVIKGKSRANESMITGESRPVNKIPGDKVIGGTINENGLMEKSWSADEKVDSNGIDDLKKTLLQTQEANVTPDHTCAICLEDYCVGEKLRILPCCHQFRATCVDSWFNLWRTISPVSKRDARMGFD</sequence>
<gene>
    <name evidence="4" type="ORF">L195_g036354</name>
</gene>
<dbReference type="PANTHER" id="PTHR46594:SF2">
    <property type="entry name" value="COPPER-TRANSPORTING ATPASE HMA4"/>
    <property type="match status" value="1"/>
</dbReference>
<dbReference type="PANTHER" id="PTHR46594">
    <property type="entry name" value="P-TYPE CATION-TRANSPORTING ATPASE"/>
    <property type="match status" value="1"/>
</dbReference>
<dbReference type="GO" id="GO:0046872">
    <property type="term" value="F:metal ion binding"/>
    <property type="evidence" value="ECO:0007669"/>
    <property type="project" value="UniProtKB-KW"/>
</dbReference>
<dbReference type="AlphaFoldDB" id="A0A2K3LP87"/>
<dbReference type="InterPro" id="IPR001841">
    <property type="entry name" value="Znf_RING"/>
</dbReference>
<dbReference type="SUPFAM" id="SSF81653">
    <property type="entry name" value="Calcium ATPase, transduction domain A"/>
    <property type="match status" value="1"/>
</dbReference>
<evidence type="ECO:0000259" key="3">
    <source>
        <dbReference type="Pfam" id="PF13639"/>
    </source>
</evidence>
<name>A0A2K3LP87_TRIPR</name>
<feature type="domain" description="RING-type" evidence="3">
    <location>
        <begin position="117"/>
        <end position="150"/>
    </location>
</feature>
<keyword evidence="1" id="KW-0479">Metal-binding</keyword>
<dbReference type="Gene3D" id="3.30.40.10">
    <property type="entry name" value="Zinc/RING finger domain, C3HC4 (zinc finger)"/>
    <property type="match status" value="1"/>
</dbReference>
<feature type="domain" description="P-type ATPase A" evidence="2">
    <location>
        <begin position="40"/>
        <end position="83"/>
    </location>
</feature>
<dbReference type="STRING" id="57577.A0A2K3LP87"/>
<dbReference type="InterPro" id="IPR013083">
    <property type="entry name" value="Znf_RING/FYVE/PHD"/>
</dbReference>
<dbReference type="InterPro" id="IPR059000">
    <property type="entry name" value="ATPase_P-type_domA"/>
</dbReference>
<organism evidence="4 5">
    <name type="scientific">Trifolium pratense</name>
    <name type="common">Red clover</name>
    <dbReference type="NCBI Taxonomy" id="57577"/>
    <lineage>
        <taxon>Eukaryota</taxon>
        <taxon>Viridiplantae</taxon>
        <taxon>Streptophyta</taxon>
        <taxon>Embryophyta</taxon>
        <taxon>Tracheophyta</taxon>
        <taxon>Spermatophyta</taxon>
        <taxon>Magnoliopsida</taxon>
        <taxon>eudicotyledons</taxon>
        <taxon>Gunneridae</taxon>
        <taxon>Pentapetalae</taxon>
        <taxon>rosids</taxon>
        <taxon>fabids</taxon>
        <taxon>Fabales</taxon>
        <taxon>Fabaceae</taxon>
        <taxon>Papilionoideae</taxon>
        <taxon>50 kb inversion clade</taxon>
        <taxon>NPAAA clade</taxon>
        <taxon>Hologalegina</taxon>
        <taxon>IRL clade</taxon>
        <taxon>Trifolieae</taxon>
        <taxon>Trifolium</taxon>
    </lineage>
</organism>
<dbReference type="SUPFAM" id="SSF57850">
    <property type="entry name" value="RING/U-box"/>
    <property type="match status" value="1"/>
</dbReference>
<proteinExistence type="predicted"/>
<evidence type="ECO:0000313" key="5">
    <source>
        <dbReference type="Proteomes" id="UP000236291"/>
    </source>
</evidence>
<evidence type="ECO:0000259" key="2">
    <source>
        <dbReference type="Pfam" id="PF00122"/>
    </source>
</evidence>
<dbReference type="Gene3D" id="2.70.150.10">
    <property type="entry name" value="Calcium-transporting ATPase, cytoplasmic transduction domain A"/>
    <property type="match status" value="1"/>
</dbReference>
<evidence type="ECO:0000256" key="1">
    <source>
        <dbReference type="ARBA" id="ARBA00022723"/>
    </source>
</evidence>
<dbReference type="EMBL" id="ASHM01037794">
    <property type="protein sequence ID" value="PNX80355.1"/>
    <property type="molecule type" value="Genomic_DNA"/>
</dbReference>
<dbReference type="Proteomes" id="UP000236291">
    <property type="component" value="Unassembled WGS sequence"/>
</dbReference>
<reference evidence="4 5" key="2">
    <citation type="journal article" date="2017" name="Front. Plant Sci.">
        <title>Gene Classification and Mining of Molecular Markers Useful in Red Clover (Trifolium pratense) Breeding.</title>
        <authorList>
            <person name="Istvanek J."/>
            <person name="Dluhosova J."/>
            <person name="Dluhos P."/>
            <person name="Patkova L."/>
            <person name="Nedelnik J."/>
            <person name="Repkova J."/>
        </authorList>
    </citation>
    <scope>NUCLEOTIDE SEQUENCE [LARGE SCALE GENOMIC DNA]</scope>
    <source>
        <strain evidence="5">cv. Tatra</strain>
        <tissue evidence="4">Young leaves</tissue>
    </source>
</reference>
<evidence type="ECO:0000313" key="4">
    <source>
        <dbReference type="EMBL" id="PNX80355.1"/>
    </source>
</evidence>
<dbReference type="Pfam" id="PF13639">
    <property type="entry name" value="zf-RING_2"/>
    <property type="match status" value="1"/>
</dbReference>
<dbReference type="InterPro" id="IPR008250">
    <property type="entry name" value="ATPase_P-typ_transduc_dom_A_sf"/>
</dbReference>
<accession>A0A2K3LP87</accession>
<comment type="caution">
    <text evidence="4">The sequence shown here is derived from an EMBL/GenBank/DDBJ whole genome shotgun (WGS) entry which is preliminary data.</text>
</comment>